<feature type="domain" description="SLH" evidence="2">
    <location>
        <begin position="297"/>
        <end position="356"/>
    </location>
</feature>
<dbReference type="Proteomes" id="UP000476064">
    <property type="component" value="Chromosome"/>
</dbReference>
<dbReference type="CDD" id="cd00688">
    <property type="entry name" value="ISOPREN_C2_like"/>
    <property type="match status" value="1"/>
</dbReference>
<sequence length="804" mass="83083">MPGKVRAIGSGPTRYVQGIDGLSEFDRGSGSGWMYSVNGVFPNYSADSYTLKPNDVVAWRYTLDLGKDLGAPSDGGNSGGAPTGGTGGAGGGSSADTVIDVPKDQQQDYVLKAGKDQQGSITLNIPDAAPKVVLNVAEAKDGLPQLTANKGNLIFTIGKGTKLVSGGSAIELFAAMDTADAKLLALVDGSLTGDVSVDAIRQAFTMGAADQSFLFDAPLTITVKGGKGQLAGYIEGGVFTPIPLFASDEEGKQATKGSEKITYAYVDGSDLVIKTNHFTSFVTYTTKKQEQASVDLSKRYADADRISAWALESVKEATMQGFLQGSGGKLNPQAAVTRAEFVKLLVSALGIPADSGSSTSFKDVPGSAWYRPYVQAAYKAGFVTGDGDRFNPNDTITREQMAAMVVRALALDPAAGTAAPADLKKVSPWAQSAVQAILAAQIMNGEGSGFNPAGKVTREMAAVVAVRSQAYLHNGADPSGSGSGSSSDKGKQAAAERQIALTASYLQKTVPSPAVSTLGGEWTVLGLARSGLAIPASYYDAYEANLKQTLEAKSGVLHSVKYTEYDRVILALSAMGKSVTNAAGYSLLEKLADFDALTKQGINGPIFALIALDSKQYAIPAASGAKTQTTRELLVDYILKRHAGGGGWALGEGSASDPDVTAMAIQALAPYAGSSKEVRSAIDEALAWLSANQQADGGFASNGANNAESAAQVVVALTGLGIDPHADARFVKNGHSAIDALLGFAAADGGFYHVKTGEAGNGGAAPGVEDPMAADQSMYALVAYDRLLKGQTRLYDMTDVKAVL</sequence>
<feature type="domain" description="SLH" evidence="2">
    <location>
        <begin position="420"/>
        <end position="479"/>
    </location>
</feature>
<dbReference type="RefSeq" id="WP_162355879.1">
    <property type="nucleotide sequence ID" value="NZ_CP048209.1"/>
</dbReference>
<keyword evidence="4" id="KW-1185">Reference proteome</keyword>
<name>A0A6C0FWH6_9BACL</name>
<dbReference type="Pfam" id="PF00395">
    <property type="entry name" value="SLH"/>
    <property type="match status" value="3"/>
</dbReference>
<feature type="region of interest" description="Disordered" evidence="1">
    <location>
        <begin position="474"/>
        <end position="493"/>
    </location>
</feature>
<accession>A0A6C0FWH6</accession>
<dbReference type="PROSITE" id="PS51272">
    <property type="entry name" value="SLH"/>
    <property type="match status" value="3"/>
</dbReference>
<dbReference type="Gene3D" id="1.50.10.20">
    <property type="match status" value="1"/>
</dbReference>
<proteinExistence type="predicted"/>
<reference evidence="3 4" key="1">
    <citation type="submission" date="2020-01" db="EMBL/GenBank/DDBJ databases">
        <title>Paenibacillus sp. nov., isolated from tomato rhizosphere.</title>
        <authorList>
            <person name="Weon H.-Y."/>
            <person name="Lee S.A."/>
        </authorList>
    </citation>
    <scope>NUCLEOTIDE SEQUENCE [LARGE SCALE GENOMIC DNA]</scope>
    <source>
        <strain evidence="3 4">12200R-189</strain>
    </source>
</reference>
<dbReference type="InterPro" id="IPR008930">
    <property type="entry name" value="Terpenoid_cyclase/PrenylTrfase"/>
</dbReference>
<dbReference type="InterPro" id="IPR001119">
    <property type="entry name" value="SLH_dom"/>
</dbReference>
<dbReference type="EMBL" id="CP048209">
    <property type="protein sequence ID" value="QHT59813.1"/>
    <property type="molecule type" value="Genomic_DNA"/>
</dbReference>
<feature type="region of interest" description="Disordered" evidence="1">
    <location>
        <begin position="72"/>
        <end position="98"/>
    </location>
</feature>
<dbReference type="Gene3D" id="2.170.130.30">
    <property type="match status" value="1"/>
</dbReference>
<evidence type="ECO:0000256" key="1">
    <source>
        <dbReference type="SAM" id="MobiDB-lite"/>
    </source>
</evidence>
<feature type="compositionally biased region" description="Gly residues" evidence="1">
    <location>
        <begin position="76"/>
        <end position="93"/>
    </location>
</feature>
<dbReference type="SUPFAM" id="SSF48239">
    <property type="entry name" value="Terpenoid cyclases/Protein prenyltransferases"/>
    <property type="match status" value="1"/>
</dbReference>
<gene>
    <name evidence="3" type="ORF">GXP70_07520</name>
</gene>
<organism evidence="3 4">
    <name type="scientific">Paenibacillus lycopersici</name>
    <dbReference type="NCBI Taxonomy" id="2704462"/>
    <lineage>
        <taxon>Bacteria</taxon>
        <taxon>Bacillati</taxon>
        <taxon>Bacillota</taxon>
        <taxon>Bacilli</taxon>
        <taxon>Bacillales</taxon>
        <taxon>Paenibacillaceae</taxon>
        <taxon>Paenibacillus</taxon>
    </lineage>
</organism>
<dbReference type="AlphaFoldDB" id="A0A6C0FWH6"/>
<evidence type="ECO:0000259" key="2">
    <source>
        <dbReference type="PROSITE" id="PS51272"/>
    </source>
</evidence>
<evidence type="ECO:0000313" key="4">
    <source>
        <dbReference type="Proteomes" id="UP000476064"/>
    </source>
</evidence>
<dbReference type="KEGG" id="plyc:GXP70_07520"/>
<dbReference type="Pfam" id="PF14478">
    <property type="entry name" value="DUF4430"/>
    <property type="match status" value="1"/>
</dbReference>
<dbReference type="InterPro" id="IPR027954">
    <property type="entry name" value="Transcobalamin-like_C"/>
</dbReference>
<evidence type="ECO:0000313" key="3">
    <source>
        <dbReference type="EMBL" id="QHT59813.1"/>
    </source>
</evidence>
<protein>
    <submittedName>
        <fullName evidence="3">DUF4430 domain-containing protein</fullName>
    </submittedName>
</protein>
<feature type="domain" description="SLH" evidence="2">
    <location>
        <begin position="357"/>
        <end position="419"/>
    </location>
</feature>